<accession>S4NYW4</accession>
<sequence length="67" mass="7939">MIRLDGFVNYQYSLIYFIKFTRIRKRCLLCIYTLLNFYGFFCLMLSSVIVSVGIFFDNTLTFGILVI</sequence>
<feature type="transmembrane region" description="Helical" evidence="1">
    <location>
        <begin position="29"/>
        <end position="56"/>
    </location>
</feature>
<proteinExistence type="predicted"/>
<organism evidence="2">
    <name type="scientific">Pararge aegeria</name>
    <name type="common">speckled wood butterfly</name>
    <dbReference type="NCBI Taxonomy" id="116150"/>
    <lineage>
        <taxon>Eukaryota</taxon>
        <taxon>Metazoa</taxon>
        <taxon>Ecdysozoa</taxon>
        <taxon>Arthropoda</taxon>
        <taxon>Hexapoda</taxon>
        <taxon>Insecta</taxon>
        <taxon>Pterygota</taxon>
        <taxon>Neoptera</taxon>
        <taxon>Endopterygota</taxon>
        <taxon>Lepidoptera</taxon>
        <taxon>Glossata</taxon>
        <taxon>Ditrysia</taxon>
        <taxon>Papilionoidea</taxon>
        <taxon>Nymphalidae</taxon>
        <taxon>Satyrinae</taxon>
        <taxon>Satyrini</taxon>
        <taxon>Parargina</taxon>
        <taxon>Pararge</taxon>
    </lineage>
</organism>
<feature type="non-terminal residue" evidence="2">
    <location>
        <position position="67"/>
    </location>
</feature>
<evidence type="ECO:0000313" key="2">
    <source>
        <dbReference type="EMBL" id="JAA80943.1"/>
    </source>
</evidence>
<reference evidence="2" key="2">
    <citation type="submission" date="2013-05" db="EMBL/GenBank/DDBJ databases">
        <authorList>
            <person name="Carter J.-M."/>
            <person name="Baker S.C."/>
            <person name="Pink R."/>
            <person name="Carter D.R.F."/>
            <person name="Collins A."/>
            <person name="Tomlin J."/>
            <person name="Gibbs M."/>
            <person name="Breuker C.J."/>
        </authorList>
    </citation>
    <scope>NUCLEOTIDE SEQUENCE</scope>
    <source>
        <tissue evidence="2">Ovary</tissue>
    </source>
</reference>
<reference evidence="2" key="1">
    <citation type="journal article" date="2013" name="BMC Genomics">
        <title>Unscrambling butterfly oogenesis.</title>
        <authorList>
            <person name="Carter J.M."/>
            <person name="Baker S.C."/>
            <person name="Pink R."/>
            <person name="Carter D.R."/>
            <person name="Collins A."/>
            <person name="Tomlin J."/>
            <person name="Gibbs M."/>
            <person name="Breuker C.J."/>
        </authorList>
    </citation>
    <scope>NUCLEOTIDE SEQUENCE</scope>
    <source>
        <tissue evidence="2">Ovary</tissue>
    </source>
</reference>
<evidence type="ECO:0000256" key="1">
    <source>
        <dbReference type="SAM" id="Phobius"/>
    </source>
</evidence>
<keyword evidence="1" id="KW-1133">Transmembrane helix</keyword>
<protein>
    <submittedName>
        <fullName evidence="2">Uncharacterized protein</fullName>
    </submittedName>
</protein>
<keyword evidence="1" id="KW-0812">Transmembrane</keyword>
<keyword evidence="1" id="KW-0472">Membrane</keyword>
<dbReference type="AlphaFoldDB" id="S4NYW4"/>
<dbReference type="EMBL" id="GAIX01011617">
    <property type="protein sequence ID" value="JAA80943.1"/>
    <property type="molecule type" value="Transcribed_RNA"/>
</dbReference>
<name>S4NYW4_9NEOP</name>